<dbReference type="InterPro" id="IPR011992">
    <property type="entry name" value="EF-hand-dom_pair"/>
</dbReference>
<dbReference type="InterPro" id="IPR036380">
    <property type="entry name" value="Isochorismatase-like_sf"/>
</dbReference>
<feature type="domain" description="EF-hand" evidence="10">
    <location>
        <begin position="14"/>
        <end position="49"/>
    </location>
</feature>
<dbReference type="OrthoDB" id="167809at2759"/>
<sequence length="377" mass="42244">MARWSGFDAVYHPQSTDLRDACFKHFDKDRDDVLNEDEFHTLCSDLFVVDGRSNVVSKYESMAMMDFLSCSKKGVINKDDFEICWENWFNQILCPKSALVVIDVQNDFVDGSMDLKCCPACQDGAEVLPVINKLVDLKFDVVVYTKDDHPTTHLSFFDNLSLRKLHSSSKVKAEEAKLYDRVVFDIPPLLDQILWPAHCVQGTKGADLHPDLKIAENHLIHLKGTNPEVESYSIFKDETKRINTALMADLTKRDITDVYVCGLAYDFCVGQTAMDAQSLGYRTMLIEDAVRGADIERIAGMRQALLQAGCILGQAHEVATMLCKRTRHPQWGLVAARNTAQAGTKQLGQNAGVSSLNTNRNTNRNSNTLRASQVEDT</sequence>
<dbReference type="PANTHER" id="PTHR11080">
    <property type="entry name" value="PYRAZINAMIDASE/NICOTINAMIDASE"/>
    <property type="match status" value="1"/>
</dbReference>
<comment type="similarity">
    <text evidence="1">Belongs to the isochorismatase family.</text>
</comment>
<proteinExistence type="inferred from homology"/>
<dbReference type="GO" id="GO:0008936">
    <property type="term" value="F:nicotinamidase activity"/>
    <property type="evidence" value="ECO:0007669"/>
    <property type="project" value="UniProtKB-EC"/>
</dbReference>
<dbReference type="EC" id="3.5.1.19" evidence="7"/>
<keyword evidence="3" id="KW-0479">Metal-binding</keyword>
<keyword evidence="4" id="KW-0378">Hydrolase</keyword>
<dbReference type="InterPro" id="IPR052347">
    <property type="entry name" value="Isochorismatase_Nicotinamidase"/>
</dbReference>
<keyword evidence="2" id="KW-0662">Pyridine nucleotide biosynthesis</keyword>
<dbReference type="SUPFAM" id="SSF47473">
    <property type="entry name" value="EF-hand"/>
    <property type="match status" value="1"/>
</dbReference>
<dbReference type="OMA" id="YDVPHER"/>
<reference evidence="11" key="1">
    <citation type="submission" date="2022-11" db="UniProtKB">
        <authorList>
            <consortium name="EnsemblMetazoa"/>
        </authorList>
    </citation>
    <scope>IDENTIFICATION</scope>
</reference>
<evidence type="ECO:0000256" key="2">
    <source>
        <dbReference type="ARBA" id="ARBA00022642"/>
    </source>
</evidence>
<evidence type="ECO:0000313" key="12">
    <source>
        <dbReference type="Proteomes" id="UP000887568"/>
    </source>
</evidence>
<dbReference type="Proteomes" id="UP000887568">
    <property type="component" value="Unplaced"/>
</dbReference>
<dbReference type="InterPro" id="IPR000868">
    <property type="entry name" value="Isochorismatase-like_dom"/>
</dbReference>
<feature type="compositionally biased region" description="Low complexity" evidence="9">
    <location>
        <begin position="354"/>
        <end position="370"/>
    </location>
</feature>
<evidence type="ECO:0000256" key="1">
    <source>
        <dbReference type="ARBA" id="ARBA00006336"/>
    </source>
</evidence>
<dbReference type="GeneID" id="119728710"/>
<dbReference type="EnsemblMetazoa" id="XM_038201048.1">
    <property type="protein sequence ID" value="XP_038056976.1"/>
    <property type="gene ID" value="LOC119728710"/>
</dbReference>
<dbReference type="Gene3D" id="1.10.238.10">
    <property type="entry name" value="EF-hand"/>
    <property type="match status" value="1"/>
</dbReference>
<organism evidence="11 12">
    <name type="scientific">Patiria miniata</name>
    <name type="common">Bat star</name>
    <name type="synonym">Asterina miniata</name>
    <dbReference type="NCBI Taxonomy" id="46514"/>
    <lineage>
        <taxon>Eukaryota</taxon>
        <taxon>Metazoa</taxon>
        <taxon>Echinodermata</taxon>
        <taxon>Eleutherozoa</taxon>
        <taxon>Asterozoa</taxon>
        <taxon>Asteroidea</taxon>
        <taxon>Valvatacea</taxon>
        <taxon>Valvatida</taxon>
        <taxon>Asterinidae</taxon>
        <taxon>Patiria</taxon>
    </lineage>
</organism>
<dbReference type="Gene3D" id="3.40.50.850">
    <property type="entry name" value="Isochorismatase-like"/>
    <property type="match status" value="1"/>
</dbReference>
<dbReference type="GO" id="GO:0005509">
    <property type="term" value="F:calcium ion binding"/>
    <property type="evidence" value="ECO:0007669"/>
    <property type="project" value="InterPro"/>
</dbReference>
<evidence type="ECO:0000256" key="6">
    <source>
        <dbReference type="ARBA" id="ARBA00037900"/>
    </source>
</evidence>
<dbReference type="SUPFAM" id="SSF52499">
    <property type="entry name" value="Isochorismatase-like hydrolases"/>
    <property type="match status" value="1"/>
</dbReference>
<keyword evidence="12" id="KW-1185">Reference proteome</keyword>
<feature type="region of interest" description="Disordered" evidence="9">
    <location>
        <begin position="346"/>
        <end position="377"/>
    </location>
</feature>
<keyword evidence="5" id="KW-0106">Calcium</keyword>
<dbReference type="InterPro" id="IPR002048">
    <property type="entry name" value="EF_hand_dom"/>
</dbReference>
<evidence type="ECO:0000256" key="4">
    <source>
        <dbReference type="ARBA" id="ARBA00022801"/>
    </source>
</evidence>
<dbReference type="InterPro" id="IPR018247">
    <property type="entry name" value="EF_Hand_1_Ca_BS"/>
</dbReference>
<accession>A0A914A0V8</accession>
<dbReference type="GO" id="GO:0019363">
    <property type="term" value="P:pyridine nucleotide biosynthetic process"/>
    <property type="evidence" value="ECO:0007669"/>
    <property type="project" value="UniProtKB-KW"/>
</dbReference>
<protein>
    <recommendedName>
        <fullName evidence="7">nicotinamidase</fullName>
        <ecNumber evidence="7">3.5.1.19</ecNumber>
    </recommendedName>
    <alternativeName>
        <fullName evidence="8">Nicotinamide deamidase</fullName>
    </alternativeName>
</protein>
<evidence type="ECO:0000313" key="11">
    <source>
        <dbReference type="EnsemblMetazoa" id="XP_038056976.1"/>
    </source>
</evidence>
<evidence type="ECO:0000256" key="9">
    <source>
        <dbReference type="SAM" id="MobiDB-lite"/>
    </source>
</evidence>
<evidence type="ECO:0000259" key="10">
    <source>
        <dbReference type="PROSITE" id="PS50222"/>
    </source>
</evidence>
<dbReference type="PANTHER" id="PTHR11080:SF2">
    <property type="entry name" value="LD05707P"/>
    <property type="match status" value="1"/>
</dbReference>
<dbReference type="Pfam" id="PF00857">
    <property type="entry name" value="Isochorismatase"/>
    <property type="match status" value="1"/>
</dbReference>
<dbReference type="AlphaFoldDB" id="A0A914A0V8"/>
<dbReference type="PROSITE" id="PS00018">
    <property type="entry name" value="EF_HAND_1"/>
    <property type="match status" value="1"/>
</dbReference>
<evidence type="ECO:0000256" key="5">
    <source>
        <dbReference type="ARBA" id="ARBA00022837"/>
    </source>
</evidence>
<evidence type="ECO:0000256" key="3">
    <source>
        <dbReference type="ARBA" id="ARBA00022723"/>
    </source>
</evidence>
<dbReference type="RefSeq" id="XP_038056976.1">
    <property type="nucleotide sequence ID" value="XM_038201048.1"/>
</dbReference>
<name>A0A914A0V8_PATMI</name>
<dbReference type="PROSITE" id="PS50222">
    <property type="entry name" value="EF_HAND_2"/>
    <property type="match status" value="1"/>
</dbReference>
<evidence type="ECO:0000256" key="7">
    <source>
        <dbReference type="ARBA" id="ARBA00039017"/>
    </source>
</evidence>
<comment type="pathway">
    <text evidence="6">Cofactor biosynthesis; nicotinate biosynthesis; nicotinate from nicotinamide: step 1/1.</text>
</comment>
<evidence type="ECO:0000256" key="8">
    <source>
        <dbReference type="ARBA" id="ARBA00043224"/>
    </source>
</evidence>